<name>A0A9P0A9V6_BEMTA</name>
<dbReference type="Proteomes" id="UP001152759">
    <property type="component" value="Chromosome 3"/>
</dbReference>
<sequence length="134" mass="15733">MEIAFMKRTSKEFNAEPYEKGHKENGEFGISPLHARIRSMEFLLQLAFEKPIGFKIKRKKESSTEWRARPKAERDRIIAEHKTREAERVAKVKIEKERRISEFKKKAGFPRQGFGNTNDGNSSRRFFENVDVTS</sequence>
<gene>
    <name evidence="2" type="ORF">BEMITA_LOCUS5970</name>
</gene>
<organism evidence="2 3">
    <name type="scientific">Bemisia tabaci</name>
    <name type="common">Sweetpotato whitefly</name>
    <name type="synonym">Aleurodes tabaci</name>
    <dbReference type="NCBI Taxonomy" id="7038"/>
    <lineage>
        <taxon>Eukaryota</taxon>
        <taxon>Metazoa</taxon>
        <taxon>Ecdysozoa</taxon>
        <taxon>Arthropoda</taxon>
        <taxon>Hexapoda</taxon>
        <taxon>Insecta</taxon>
        <taxon>Pterygota</taxon>
        <taxon>Neoptera</taxon>
        <taxon>Paraneoptera</taxon>
        <taxon>Hemiptera</taxon>
        <taxon>Sternorrhyncha</taxon>
        <taxon>Aleyrodoidea</taxon>
        <taxon>Aleyrodidae</taxon>
        <taxon>Aleyrodinae</taxon>
        <taxon>Bemisia</taxon>
    </lineage>
</organism>
<evidence type="ECO:0000256" key="1">
    <source>
        <dbReference type="SAM" id="MobiDB-lite"/>
    </source>
</evidence>
<keyword evidence="3" id="KW-1185">Reference proteome</keyword>
<accession>A0A9P0A9V6</accession>
<dbReference type="EMBL" id="OU963864">
    <property type="protein sequence ID" value="CAH0386905.1"/>
    <property type="molecule type" value="Genomic_DNA"/>
</dbReference>
<proteinExistence type="predicted"/>
<evidence type="ECO:0000313" key="2">
    <source>
        <dbReference type="EMBL" id="CAH0386905.1"/>
    </source>
</evidence>
<evidence type="ECO:0000313" key="3">
    <source>
        <dbReference type="Proteomes" id="UP001152759"/>
    </source>
</evidence>
<protein>
    <submittedName>
        <fullName evidence="2">Uncharacterized protein</fullName>
    </submittedName>
</protein>
<feature type="region of interest" description="Disordered" evidence="1">
    <location>
        <begin position="108"/>
        <end position="134"/>
    </location>
</feature>
<feature type="compositionally biased region" description="Polar residues" evidence="1">
    <location>
        <begin position="114"/>
        <end position="124"/>
    </location>
</feature>
<dbReference type="AlphaFoldDB" id="A0A9P0A9V6"/>
<reference evidence="2" key="1">
    <citation type="submission" date="2021-12" db="EMBL/GenBank/DDBJ databases">
        <authorList>
            <person name="King R."/>
        </authorList>
    </citation>
    <scope>NUCLEOTIDE SEQUENCE</scope>
</reference>